<dbReference type="Pfam" id="PF13505">
    <property type="entry name" value="OMP_b-brl"/>
    <property type="match status" value="1"/>
</dbReference>
<evidence type="ECO:0000256" key="1">
    <source>
        <dbReference type="ARBA" id="ARBA00022729"/>
    </source>
</evidence>
<comment type="caution">
    <text evidence="4">The sequence shown here is derived from an EMBL/GenBank/DDBJ whole genome shotgun (WGS) entry which is preliminary data.</text>
</comment>
<feature type="chain" id="PRO_5032916732" evidence="2">
    <location>
        <begin position="25"/>
        <end position="200"/>
    </location>
</feature>
<organism evidence="4 5">
    <name type="scientific">Pyruvatibacter mobilis</name>
    <dbReference type="NCBI Taxonomy" id="1712261"/>
    <lineage>
        <taxon>Bacteria</taxon>
        <taxon>Pseudomonadati</taxon>
        <taxon>Pseudomonadota</taxon>
        <taxon>Alphaproteobacteria</taxon>
        <taxon>Hyphomicrobiales</taxon>
        <taxon>Parvibaculaceae</taxon>
        <taxon>Pyruvatibacter</taxon>
    </lineage>
</organism>
<evidence type="ECO:0000256" key="2">
    <source>
        <dbReference type="SAM" id="SignalP"/>
    </source>
</evidence>
<protein>
    <submittedName>
        <fullName evidence="4">Outer membrane beta-barrel protein</fullName>
    </submittedName>
</protein>
<keyword evidence="5" id="KW-1185">Reference proteome</keyword>
<accession>A0A845QDK7</accession>
<gene>
    <name evidence="4" type="ORF">GTQ45_13000</name>
</gene>
<reference evidence="4 5" key="1">
    <citation type="journal article" date="2016" name="Int. J. Syst. Evol. Microbiol.">
        <title>Pyruvatibacter mobilis gen. nov., sp. nov., a marine bacterium from the culture broth of Picochlorum sp. 122.</title>
        <authorList>
            <person name="Wang G."/>
            <person name="Tang M."/>
            <person name="Wu H."/>
            <person name="Dai S."/>
            <person name="Li T."/>
            <person name="Chen C."/>
            <person name="He H."/>
            <person name="Fan J."/>
            <person name="Xiang W."/>
            <person name="Li X."/>
        </authorList>
    </citation>
    <scope>NUCLEOTIDE SEQUENCE [LARGE SCALE GENOMIC DNA]</scope>
    <source>
        <strain evidence="4 5">GYP-11</strain>
    </source>
</reference>
<evidence type="ECO:0000259" key="3">
    <source>
        <dbReference type="Pfam" id="PF13505"/>
    </source>
</evidence>
<dbReference type="AlphaFoldDB" id="A0A845QDK7"/>
<name>A0A845QDK7_9HYPH</name>
<keyword evidence="1 2" id="KW-0732">Signal</keyword>
<evidence type="ECO:0000313" key="5">
    <source>
        <dbReference type="Proteomes" id="UP000470384"/>
    </source>
</evidence>
<dbReference type="OrthoDB" id="189250at2"/>
<dbReference type="Gene3D" id="2.40.160.20">
    <property type="match status" value="1"/>
</dbReference>
<dbReference type="GeneID" id="300653842"/>
<feature type="domain" description="Outer membrane protein beta-barrel" evidence="3">
    <location>
        <begin position="10"/>
        <end position="197"/>
    </location>
</feature>
<sequence>MKKTNFAAAAIAAAALLGANAAQAEDGNWYVSAGGGANWIGDQSSNGVTADYDAGYTVLGAVGYDFGDSETGSFRVEGEISWTKNDVDQVTINGVNANIGGDTEQWGFMMNALYDFMPGSTFRPYIGAGLGVVDGETELNRAGVTVSGNSTEFAYRGLVGVGIGLGENTTLDLGYRHTRVTGDNDDFGNNTVIAQVRFGL</sequence>
<dbReference type="EMBL" id="WXYQ01000011">
    <property type="protein sequence ID" value="NBG96652.1"/>
    <property type="molecule type" value="Genomic_DNA"/>
</dbReference>
<feature type="signal peptide" evidence="2">
    <location>
        <begin position="1"/>
        <end position="24"/>
    </location>
</feature>
<evidence type="ECO:0000313" key="4">
    <source>
        <dbReference type="EMBL" id="NBG96652.1"/>
    </source>
</evidence>
<proteinExistence type="predicted"/>
<dbReference type="SUPFAM" id="SSF56925">
    <property type="entry name" value="OMPA-like"/>
    <property type="match status" value="1"/>
</dbReference>
<dbReference type="RefSeq" id="WP_160588701.1">
    <property type="nucleotide sequence ID" value="NZ_BMHN01000001.1"/>
</dbReference>
<dbReference type="InterPro" id="IPR011250">
    <property type="entry name" value="OMP/PagP_B-barrel"/>
</dbReference>
<dbReference type="InterPro" id="IPR027385">
    <property type="entry name" value="Beta-barrel_OMP"/>
</dbReference>
<dbReference type="Proteomes" id="UP000470384">
    <property type="component" value="Unassembled WGS sequence"/>
</dbReference>